<evidence type="ECO:0000256" key="3">
    <source>
        <dbReference type="ARBA" id="ARBA00022692"/>
    </source>
</evidence>
<name>A0A1Y5HUC2_OLEAN</name>
<evidence type="ECO:0000256" key="5">
    <source>
        <dbReference type="ARBA" id="ARBA00023136"/>
    </source>
</evidence>
<dbReference type="EMBL" id="MABE01000220">
    <property type="protein sequence ID" value="OUS40889.1"/>
    <property type="molecule type" value="Genomic_DNA"/>
</dbReference>
<feature type="transmembrane region" description="Helical" evidence="6">
    <location>
        <begin position="287"/>
        <end position="319"/>
    </location>
</feature>
<dbReference type="InterPro" id="IPR004797">
    <property type="entry name" value="Competence_ComEC/Rec2"/>
</dbReference>
<dbReference type="PANTHER" id="PTHR30619">
    <property type="entry name" value="DNA INTERNALIZATION/COMPETENCE PROTEIN COMEC/REC2"/>
    <property type="match status" value="1"/>
</dbReference>
<feature type="transmembrane region" description="Helical" evidence="6">
    <location>
        <begin position="199"/>
        <end position="221"/>
    </location>
</feature>
<dbReference type="AlphaFoldDB" id="A0A1Y5HUC2"/>
<evidence type="ECO:0000256" key="2">
    <source>
        <dbReference type="ARBA" id="ARBA00022475"/>
    </source>
</evidence>
<dbReference type="SUPFAM" id="SSF56281">
    <property type="entry name" value="Metallo-hydrolase/oxidoreductase"/>
    <property type="match status" value="1"/>
</dbReference>
<dbReference type="Pfam" id="PF03772">
    <property type="entry name" value="Competence"/>
    <property type="match status" value="1"/>
</dbReference>
<dbReference type="InterPro" id="IPR052159">
    <property type="entry name" value="Competence_DNA_uptake"/>
</dbReference>
<dbReference type="GO" id="GO:0030420">
    <property type="term" value="P:establishment of competence for transformation"/>
    <property type="evidence" value="ECO:0007669"/>
    <property type="project" value="InterPro"/>
</dbReference>
<evidence type="ECO:0000256" key="1">
    <source>
        <dbReference type="ARBA" id="ARBA00004651"/>
    </source>
</evidence>
<evidence type="ECO:0000259" key="7">
    <source>
        <dbReference type="Pfam" id="PF03772"/>
    </source>
</evidence>
<dbReference type="NCBIfam" id="TIGR00360">
    <property type="entry name" value="ComEC_N-term"/>
    <property type="match status" value="1"/>
</dbReference>
<keyword evidence="4 6" id="KW-1133">Transmembrane helix</keyword>
<sequence>MSGAYSAYWLEYQLASRLPIKLSGIKVSGVAKVVGCDYSAADVGKLRFNIISLDSSSKQVARLEEIAINHYLLSRKQSQNITEGAAPDLKPRIACNAVISFSAKLRAPYSFINPYGFDYEAWQLSRGTDASGYLLDYQVLSMDRSLSSWFNTLRQQGIARAAALPGRVGQITPALLFGESGYLNRDAWLDLQTTGTVHLLIVSGLHVSFLILLVMLLWRQLIRLEVLLFSPSFSYLMRLTPVVLLLACLLYSYMAGMGLAVQRSGLMLMVAILISFSRRHWSLFDTWLWVMWMVLIMNPMASLFVGFWFSFFAVGGLLLGNVGRIRSASAPFLGDALDVLYKPQWIVFLTLLPLLWLYQQPSSLFSLLVNIIAIPLLAFIILPLSIIGFISTNSYLLTVFDGLLEYLLTSLHQLSLLSSWLVFKPSGLWVFLLVPFVGIALFVKGFPFKNISLVLLGGIFFLPMQGSEDKLLVFDVGQGLSIYGRLSPLAESGDETTWLYDTGAKFRSGFSLGGAVVAKNILAITGNKLDLLFISHSDNDHAGGEEGLLQKIKVKQTVAGQPNNATHGNCHHLNNDWQSTKGLKWRVFNIMDLDLARVSDNDASCVVQIEMSGLRILMPGDIEKKTERALVEQFG</sequence>
<reference evidence="9" key="1">
    <citation type="journal article" date="2017" name="Proc. Natl. Acad. Sci. U.S.A.">
        <title>Simulation of Deepwater Horizon oil plume reveals substrate specialization within a complex community of hydrocarbon degraders.</title>
        <authorList>
            <person name="Hu P."/>
            <person name="Dubinsky E.A."/>
            <person name="Probst A.J."/>
            <person name="Wang J."/>
            <person name="Sieber C.M.K."/>
            <person name="Tom L.M."/>
            <person name="Gardinali P."/>
            <person name="Banfield J.F."/>
            <person name="Atlas R.M."/>
            <person name="Andersen G.L."/>
        </authorList>
    </citation>
    <scope>NUCLEOTIDE SEQUENCE [LARGE SCALE GENOMIC DNA]</scope>
</reference>
<feature type="transmembrane region" description="Helical" evidence="6">
    <location>
        <begin position="339"/>
        <end position="358"/>
    </location>
</feature>
<keyword evidence="2" id="KW-1003">Cell membrane</keyword>
<evidence type="ECO:0000313" key="9">
    <source>
        <dbReference type="Proteomes" id="UP000227088"/>
    </source>
</evidence>
<dbReference type="Gene3D" id="3.60.15.10">
    <property type="entry name" value="Ribonuclease Z/Hydroxyacylglutathione hydrolase-like"/>
    <property type="match status" value="1"/>
</dbReference>
<comment type="subcellular location">
    <subcellularLocation>
        <location evidence="1">Cell membrane</location>
        <topology evidence="1">Multi-pass membrane protein</topology>
    </subcellularLocation>
</comment>
<comment type="caution">
    <text evidence="8">The sequence shown here is derived from an EMBL/GenBank/DDBJ whole genome shotgun (WGS) entry which is preliminary data.</text>
</comment>
<organism evidence="8 9">
    <name type="scientific">Oleispira antarctica</name>
    <dbReference type="NCBI Taxonomy" id="188908"/>
    <lineage>
        <taxon>Bacteria</taxon>
        <taxon>Pseudomonadati</taxon>
        <taxon>Pseudomonadota</taxon>
        <taxon>Gammaproteobacteria</taxon>
        <taxon>Oceanospirillales</taxon>
        <taxon>Oceanospirillaceae</taxon>
        <taxon>Oleispira</taxon>
    </lineage>
</organism>
<accession>A0A1Y5HUC2</accession>
<keyword evidence="3 6" id="KW-0812">Transmembrane</keyword>
<feature type="transmembrane region" description="Helical" evidence="6">
    <location>
        <begin position="428"/>
        <end position="446"/>
    </location>
</feature>
<evidence type="ECO:0000256" key="4">
    <source>
        <dbReference type="ARBA" id="ARBA00022989"/>
    </source>
</evidence>
<gene>
    <name evidence="8" type="ORF">A9R00_03715</name>
</gene>
<dbReference type="Proteomes" id="UP000227088">
    <property type="component" value="Unassembled WGS sequence"/>
</dbReference>
<dbReference type="InterPro" id="IPR036866">
    <property type="entry name" value="RibonucZ/Hydroxyglut_hydro"/>
</dbReference>
<proteinExistence type="predicted"/>
<keyword evidence="5 6" id="KW-0472">Membrane</keyword>
<feature type="transmembrane region" description="Helical" evidence="6">
    <location>
        <begin position="364"/>
        <end position="391"/>
    </location>
</feature>
<dbReference type="GO" id="GO:0005886">
    <property type="term" value="C:plasma membrane"/>
    <property type="evidence" value="ECO:0007669"/>
    <property type="project" value="UniProtKB-SubCell"/>
</dbReference>
<dbReference type="PANTHER" id="PTHR30619:SF1">
    <property type="entry name" value="RECOMBINATION PROTEIN 2"/>
    <property type="match status" value="1"/>
</dbReference>
<dbReference type="InterPro" id="IPR004477">
    <property type="entry name" value="ComEC_N"/>
</dbReference>
<feature type="non-terminal residue" evidence="8">
    <location>
        <position position="635"/>
    </location>
</feature>
<feature type="domain" description="ComEC/Rec2-related protein" evidence="7">
    <location>
        <begin position="175"/>
        <end position="444"/>
    </location>
</feature>
<evidence type="ECO:0000313" key="8">
    <source>
        <dbReference type="EMBL" id="OUS40889.1"/>
    </source>
</evidence>
<evidence type="ECO:0000256" key="6">
    <source>
        <dbReference type="SAM" id="Phobius"/>
    </source>
</evidence>
<feature type="transmembrane region" description="Helical" evidence="6">
    <location>
        <begin position="233"/>
        <end position="253"/>
    </location>
</feature>
<protein>
    <submittedName>
        <fullName evidence="8">DNA internalization-related competence protein ComEC/Rec2</fullName>
    </submittedName>
</protein>
<dbReference type="NCBIfam" id="TIGR00361">
    <property type="entry name" value="ComEC_Rec2"/>
    <property type="match status" value="1"/>
</dbReference>